<dbReference type="KEGG" id="dpx:DAPPUDRAFT_107278"/>
<sequence>MEESCCVGKKIESKCKLKHYSLIAESIPLCNLTLDEQRVIKLRVKSENISFICRHHLIVFLTYYDRIWKKSLCCDPYSKHGNKSVNGDKTISLEFSDQIFCATNSLMRLIPGEKICPLCTKLLNEVIERGGRKNLITEAIASVKSDDEKECPVTEVVNSIHMGHIRKRRRRTTEVEVIGTGGSVNGTAKWSLPFDEDSQSSGTAVLDVIAVEARRTRRRHSCLHSTQTAGHSTGRGHAPSI</sequence>
<accession>E9GWL5</accession>
<dbReference type="EMBL" id="GL732570">
    <property type="protein sequence ID" value="EFX76165.1"/>
    <property type="molecule type" value="Genomic_DNA"/>
</dbReference>
<feature type="region of interest" description="Disordered" evidence="1">
    <location>
        <begin position="219"/>
        <end position="241"/>
    </location>
</feature>
<evidence type="ECO:0000313" key="2">
    <source>
        <dbReference type="EMBL" id="EFX76165.1"/>
    </source>
</evidence>
<dbReference type="STRING" id="6669.E9GWL5"/>
<name>E9GWL5_DAPPU</name>
<protein>
    <submittedName>
        <fullName evidence="2">Uncharacterized protein</fullName>
    </submittedName>
</protein>
<dbReference type="Proteomes" id="UP000000305">
    <property type="component" value="Unassembled WGS sequence"/>
</dbReference>
<keyword evidence="3" id="KW-1185">Reference proteome</keyword>
<reference evidence="2 3" key="1">
    <citation type="journal article" date="2011" name="Science">
        <title>The ecoresponsive genome of Daphnia pulex.</title>
        <authorList>
            <person name="Colbourne J.K."/>
            <person name="Pfrender M.E."/>
            <person name="Gilbert D."/>
            <person name="Thomas W.K."/>
            <person name="Tucker A."/>
            <person name="Oakley T.H."/>
            <person name="Tokishita S."/>
            <person name="Aerts A."/>
            <person name="Arnold G.J."/>
            <person name="Basu M.K."/>
            <person name="Bauer D.J."/>
            <person name="Caceres C.E."/>
            <person name="Carmel L."/>
            <person name="Casola C."/>
            <person name="Choi J.H."/>
            <person name="Detter J.C."/>
            <person name="Dong Q."/>
            <person name="Dusheyko S."/>
            <person name="Eads B.D."/>
            <person name="Frohlich T."/>
            <person name="Geiler-Samerotte K.A."/>
            <person name="Gerlach D."/>
            <person name="Hatcher P."/>
            <person name="Jogdeo S."/>
            <person name="Krijgsveld J."/>
            <person name="Kriventseva E.V."/>
            <person name="Kultz D."/>
            <person name="Laforsch C."/>
            <person name="Lindquist E."/>
            <person name="Lopez J."/>
            <person name="Manak J.R."/>
            <person name="Muller J."/>
            <person name="Pangilinan J."/>
            <person name="Patwardhan R.P."/>
            <person name="Pitluck S."/>
            <person name="Pritham E.J."/>
            <person name="Rechtsteiner A."/>
            <person name="Rho M."/>
            <person name="Rogozin I.B."/>
            <person name="Sakarya O."/>
            <person name="Salamov A."/>
            <person name="Schaack S."/>
            <person name="Shapiro H."/>
            <person name="Shiga Y."/>
            <person name="Skalitzky C."/>
            <person name="Smith Z."/>
            <person name="Souvorov A."/>
            <person name="Sung W."/>
            <person name="Tang Z."/>
            <person name="Tsuchiya D."/>
            <person name="Tu H."/>
            <person name="Vos H."/>
            <person name="Wang M."/>
            <person name="Wolf Y.I."/>
            <person name="Yamagata H."/>
            <person name="Yamada T."/>
            <person name="Ye Y."/>
            <person name="Shaw J.R."/>
            <person name="Andrews J."/>
            <person name="Crease T.J."/>
            <person name="Tang H."/>
            <person name="Lucas S.M."/>
            <person name="Robertson H.M."/>
            <person name="Bork P."/>
            <person name="Koonin E.V."/>
            <person name="Zdobnov E.M."/>
            <person name="Grigoriev I.V."/>
            <person name="Lynch M."/>
            <person name="Boore J.L."/>
        </authorList>
    </citation>
    <scope>NUCLEOTIDE SEQUENCE [LARGE SCALE GENOMIC DNA]</scope>
</reference>
<proteinExistence type="predicted"/>
<evidence type="ECO:0000313" key="3">
    <source>
        <dbReference type="Proteomes" id="UP000000305"/>
    </source>
</evidence>
<dbReference type="InParanoid" id="E9GWL5"/>
<dbReference type="AlphaFoldDB" id="E9GWL5"/>
<gene>
    <name evidence="2" type="ORF">DAPPUDRAFT_107278</name>
</gene>
<organism evidence="2 3">
    <name type="scientific">Daphnia pulex</name>
    <name type="common">Water flea</name>
    <dbReference type="NCBI Taxonomy" id="6669"/>
    <lineage>
        <taxon>Eukaryota</taxon>
        <taxon>Metazoa</taxon>
        <taxon>Ecdysozoa</taxon>
        <taxon>Arthropoda</taxon>
        <taxon>Crustacea</taxon>
        <taxon>Branchiopoda</taxon>
        <taxon>Diplostraca</taxon>
        <taxon>Cladocera</taxon>
        <taxon>Anomopoda</taxon>
        <taxon>Daphniidae</taxon>
        <taxon>Daphnia</taxon>
    </lineage>
</organism>
<evidence type="ECO:0000256" key="1">
    <source>
        <dbReference type="SAM" id="MobiDB-lite"/>
    </source>
</evidence>
<dbReference type="OrthoDB" id="6492451at2759"/>
<dbReference type="HOGENOM" id="CLU_1152758_0_0_1"/>